<protein>
    <recommendedName>
        <fullName evidence="1">Reverse transcriptase domain-containing protein</fullName>
    </recommendedName>
</protein>
<proteinExistence type="predicted"/>
<evidence type="ECO:0000259" key="1">
    <source>
        <dbReference type="Pfam" id="PF00078"/>
    </source>
</evidence>
<gene>
    <name evidence="2" type="ORF">QYF61_019293</name>
</gene>
<name>A0AAN7NS04_MYCAM</name>
<dbReference type="EMBL" id="JAUNZN010000005">
    <property type="protein sequence ID" value="KAK4821392.1"/>
    <property type="molecule type" value="Genomic_DNA"/>
</dbReference>
<dbReference type="InterPro" id="IPR043502">
    <property type="entry name" value="DNA/RNA_pol_sf"/>
</dbReference>
<organism evidence="2 3">
    <name type="scientific">Mycteria americana</name>
    <name type="common">Wood stork</name>
    <dbReference type="NCBI Taxonomy" id="33587"/>
    <lineage>
        <taxon>Eukaryota</taxon>
        <taxon>Metazoa</taxon>
        <taxon>Chordata</taxon>
        <taxon>Craniata</taxon>
        <taxon>Vertebrata</taxon>
        <taxon>Euteleostomi</taxon>
        <taxon>Archelosauria</taxon>
        <taxon>Archosauria</taxon>
        <taxon>Dinosauria</taxon>
        <taxon>Saurischia</taxon>
        <taxon>Theropoda</taxon>
        <taxon>Coelurosauria</taxon>
        <taxon>Aves</taxon>
        <taxon>Neognathae</taxon>
        <taxon>Neoaves</taxon>
        <taxon>Aequornithes</taxon>
        <taxon>Ciconiiformes</taxon>
        <taxon>Ciconiidae</taxon>
        <taxon>Mycteria</taxon>
    </lineage>
</organism>
<sequence length="436" mass="50131">MGNRFGQYGLENYSAYQSTVGFRCQVKEPNVTPIYKKGQKEDLGNYRPVSLTSVPGKIMERFILSVLNRHVQANQGIRPSQHGFMKGRSCLTNLISFYDQVIRLMDEGKAVDVIYRDFSKAFDTVSHSILLEKLAAHGLGWCTLRWGSVLGPVLFSIFINELDEAIECALSKFADDTKLGGSVDLLEGRKARQRDLDRLDRWAEVNCMRFNKAKCWVLHFGHNNPMQRYRLGEEWLESCPAEKDLGVLVDSWLNVSRQCAQVAKKANSILACIRNSVASRSREVIVPLYSALVRLHLEYCVQFWAPHYKKDFELLEHVQRRATKLVKGLEHKSYEERLRELGLFSLEKRRLRGDLIALYNYLKGGCSEVSVGLFSQVTSDRMKGNGLKLRQGRFRLDIRKNFFTERVVKHWNRLPTEVVESPSMEEFKKTCRCGTS</sequence>
<dbReference type="AlphaFoldDB" id="A0AAN7NS04"/>
<dbReference type="Pfam" id="PF00078">
    <property type="entry name" value="RVT_1"/>
    <property type="match status" value="1"/>
</dbReference>
<reference evidence="2 3" key="1">
    <citation type="journal article" date="2023" name="J. Hered.">
        <title>Chromosome-level genome of the wood stork (Mycteria americana) provides insight into avian chromosome evolution.</title>
        <authorList>
            <person name="Flamio R. Jr."/>
            <person name="Ramstad K.M."/>
        </authorList>
    </citation>
    <scope>NUCLEOTIDE SEQUENCE [LARGE SCALE GENOMIC DNA]</scope>
    <source>
        <strain evidence="2">JAX WOST 10</strain>
    </source>
</reference>
<accession>A0AAN7NS04</accession>
<dbReference type="InterPro" id="IPR000477">
    <property type="entry name" value="RT_dom"/>
</dbReference>
<dbReference type="SUPFAM" id="SSF56672">
    <property type="entry name" value="DNA/RNA polymerases"/>
    <property type="match status" value="1"/>
</dbReference>
<dbReference type="Proteomes" id="UP001333110">
    <property type="component" value="Unassembled WGS sequence"/>
</dbReference>
<evidence type="ECO:0000313" key="3">
    <source>
        <dbReference type="Proteomes" id="UP001333110"/>
    </source>
</evidence>
<feature type="domain" description="Reverse transcriptase" evidence="1">
    <location>
        <begin position="39"/>
        <end position="219"/>
    </location>
</feature>
<keyword evidence="3" id="KW-1185">Reference proteome</keyword>
<dbReference type="PANTHER" id="PTHR33332">
    <property type="entry name" value="REVERSE TRANSCRIPTASE DOMAIN-CONTAINING PROTEIN"/>
    <property type="match status" value="1"/>
</dbReference>
<dbReference type="CDD" id="cd01650">
    <property type="entry name" value="RT_nLTR_like"/>
    <property type="match status" value="1"/>
</dbReference>
<evidence type="ECO:0000313" key="2">
    <source>
        <dbReference type="EMBL" id="KAK4821392.1"/>
    </source>
</evidence>
<comment type="caution">
    <text evidence="2">The sequence shown here is derived from an EMBL/GenBank/DDBJ whole genome shotgun (WGS) entry which is preliminary data.</text>
</comment>